<keyword evidence="3" id="KW-1185">Reference proteome</keyword>
<comment type="caution">
    <text evidence="2">The sequence shown here is derived from an EMBL/GenBank/DDBJ whole genome shotgun (WGS) entry which is preliminary data.</text>
</comment>
<evidence type="ECO:0000313" key="2">
    <source>
        <dbReference type="EMBL" id="KAJ7351856.1"/>
    </source>
</evidence>
<organism evidence="2 3">
    <name type="scientific">Desmophyllum pertusum</name>
    <dbReference type="NCBI Taxonomy" id="174260"/>
    <lineage>
        <taxon>Eukaryota</taxon>
        <taxon>Metazoa</taxon>
        <taxon>Cnidaria</taxon>
        <taxon>Anthozoa</taxon>
        <taxon>Hexacorallia</taxon>
        <taxon>Scleractinia</taxon>
        <taxon>Caryophylliina</taxon>
        <taxon>Caryophylliidae</taxon>
        <taxon>Desmophyllum</taxon>
    </lineage>
</organism>
<dbReference type="EMBL" id="MU827353">
    <property type="protein sequence ID" value="KAJ7351856.1"/>
    <property type="molecule type" value="Genomic_DNA"/>
</dbReference>
<protein>
    <recommendedName>
        <fullName evidence="4">Collagen triple helix repeat protein</fullName>
    </recommendedName>
</protein>
<evidence type="ECO:0000313" key="3">
    <source>
        <dbReference type="Proteomes" id="UP001163046"/>
    </source>
</evidence>
<evidence type="ECO:0008006" key="4">
    <source>
        <dbReference type="Google" id="ProtNLM"/>
    </source>
</evidence>
<sequence>MVGPIGPPGHNGSQGSAGPVGSTGPQGPKGAGDFSSCQHKVKAEAAAAGLTWAMAAKTEPNGKIILGATCATNFAAEYNMLTQLQSTGKWRYVCSCKGTSTLFIPRAASNCYLHYWECPLPT</sequence>
<name>A0A9W9YII5_9CNID</name>
<feature type="region of interest" description="Disordered" evidence="1">
    <location>
        <begin position="1"/>
        <end position="35"/>
    </location>
</feature>
<accession>A0A9W9YII5</accession>
<dbReference type="Gene3D" id="1.20.5.320">
    <property type="entry name" value="6-Phosphogluconate Dehydrogenase, domain 3"/>
    <property type="match status" value="1"/>
</dbReference>
<dbReference type="OrthoDB" id="5990099at2759"/>
<proteinExistence type="predicted"/>
<reference evidence="2" key="1">
    <citation type="submission" date="2023-01" db="EMBL/GenBank/DDBJ databases">
        <title>Genome assembly of the deep-sea coral Lophelia pertusa.</title>
        <authorList>
            <person name="Herrera S."/>
            <person name="Cordes E."/>
        </authorList>
    </citation>
    <scope>NUCLEOTIDE SEQUENCE</scope>
    <source>
        <strain evidence="2">USNM1676648</strain>
        <tissue evidence="2">Polyp</tissue>
    </source>
</reference>
<evidence type="ECO:0000256" key="1">
    <source>
        <dbReference type="SAM" id="MobiDB-lite"/>
    </source>
</evidence>
<gene>
    <name evidence="2" type="ORF">OS493_035161</name>
</gene>
<dbReference type="AlphaFoldDB" id="A0A9W9YII5"/>
<dbReference type="Proteomes" id="UP001163046">
    <property type="component" value="Unassembled WGS sequence"/>
</dbReference>